<dbReference type="Gene3D" id="3.50.50.60">
    <property type="entry name" value="FAD/NAD(P)-binding domain"/>
    <property type="match status" value="1"/>
</dbReference>
<evidence type="ECO:0000313" key="4">
    <source>
        <dbReference type="EMBL" id="GAB12722.1"/>
    </source>
</evidence>
<dbReference type="GO" id="GO:0016491">
    <property type="term" value="F:oxidoreductase activity"/>
    <property type="evidence" value="ECO:0007669"/>
    <property type="project" value="UniProtKB-KW"/>
</dbReference>
<dbReference type="EMBL" id="BAEG01000027">
    <property type="protein sequence ID" value="GAB12722.1"/>
    <property type="molecule type" value="Genomic_DNA"/>
</dbReference>
<evidence type="ECO:0000256" key="1">
    <source>
        <dbReference type="ARBA" id="ARBA00022630"/>
    </source>
</evidence>
<protein>
    <recommendedName>
        <fullName evidence="3">FAD-dependent oxidoreductase 2 FAD-binding domain-containing protein</fullName>
    </recommendedName>
</protein>
<keyword evidence="5" id="KW-1185">Reference proteome</keyword>
<dbReference type="InterPro" id="IPR003953">
    <property type="entry name" value="FAD-dep_OxRdtase_2_FAD-bd"/>
</dbReference>
<dbReference type="AlphaFoldDB" id="H0QIS1"/>
<sequence>MSRMPGLSGAERTTTVVIGTGLPGLAIATELRRRGVDSIIVSRLESPGGQSFQKSGHQRCDDAEAASIQERNEILRHLRNYASSHQLDIRSDTSAVLLDKMGPGAEASLHRWAVHTPDGVLLADHIVLTRCAHSQLRRMLTDLGISIGTNLVAAMRAIGIYLVGVGELITPTPKEVLRQAKVVGQAISAKVYPDSVPSVLTGSFPALPAPAV</sequence>
<dbReference type="InterPro" id="IPR036188">
    <property type="entry name" value="FAD/NAD-bd_sf"/>
</dbReference>
<name>H0QIS1_ARTG1</name>
<keyword evidence="1" id="KW-0285">Flavoprotein</keyword>
<dbReference type="eggNOG" id="COG2072">
    <property type="taxonomic scope" value="Bacteria"/>
</dbReference>
<gene>
    <name evidence="4" type="ORF">ARGLB_027_00510</name>
</gene>
<keyword evidence="2" id="KW-0560">Oxidoreductase</keyword>
<evidence type="ECO:0000313" key="5">
    <source>
        <dbReference type="Proteomes" id="UP000003828"/>
    </source>
</evidence>
<proteinExistence type="predicted"/>
<feature type="domain" description="FAD-dependent oxidoreductase 2 FAD-binding" evidence="3">
    <location>
        <begin position="15"/>
        <end position="132"/>
    </location>
</feature>
<comment type="caution">
    <text evidence="4">The sequence shown here is derived from an EMBL/GenBank/DDBJ whole genome shotgun (WGS) entry which is preliminary data.</text>
</comment>
<dbReference type="Proteomes" id="UP000003828">
    <property type="component" value="Unassembled WGS sequence"/>
</dbReference>
<accession>H0QIS1</accession>
<dbReference type="SUPFAM" id="SSF51905">
    <property type="entry name" value="FAD/NAD(P)-binding domain"/>
    <property type="match status" value="1"/>
</dbReference>
<evidence type="ECO:0000259" key="3">
    <source>
        <dbReference type="Pfam" id="PF00890"/>
    </source>
</evidence>
<dbReference type="Pfam" id="PF00890">
    <property type="entry name" value="FAD_binding_2"/>
    <property type="match status" value="1"/>
</dbReference>
<organism evidence="4 5">
    <name type="scientific">Arthrobacter globiformis (strain ATCC 8010 / DSM 20124 / JCM 1332 / NBRC 12137 / NCIMB 8907 / NRRL B-2979 / 168)</name>
    <dbReference type="NCBI Taxonomy" id="1077972"/>
    <lineage>
        <taxon>Bacteria</taxon>
        <taxon>Bacillati</taxon>
        <taxon>Actinomycetota</taxon>
        <taxon>Actinomycetes</taxon>
        <taxon>Micrococcales</taxon>
        <taxon>Micrococcaceae</taxon>
        <taxon>Arthrobacter</taxon>
    </lineage>
</organism>
<reference evidence="4 5" key="1">
    <citation type="submission" date="2011-12" db="EMBL/GenBank/DDBJ databases">
        <title>Whole genome shotgun sequence of Arthrobacter globiformis NBRC 12137.</title>
        <authorList>
            <person name="Miyazawa S."/>
            <person name="Hosoyama A."/>
            <person name="Tsuchikane K."/>
            <person name="Katsumata H."/>
            <person name="Yamazaki S."/>
            <person name="Fujita N."/>
        </authorList>
    </citation>
    <scope>NUCLEOTIDE SEQUENCE [LARGE SCALE GENOMIC DNA]</scope>
    <source>
        <strain evidence="4 5">NBRC 12137</strain>
    </source>
</reference>
<evidence type="ECO:0000256" key="2">
    <source>
        <dbReference type="ARBA" id="ARBA00023002"/>
    </source>
</evidence>